<keyword evidence="1" id="KW-0479">Metal-binding</keyword>
<dbReference type="SMART" id="SM00054">
    <property type="entry name" value="EFh"/>
    <property type="match status" value="4"/>
</dbReference>
<dbReference type="EMBL" id="GL833151">
    <property type="protein sequence ID" value="EGB04422.1"/>
    <property type="molecule type" value="Genomic_DNA"/>
</dbReference>
<dbReference type="OrthoDB" id="26525at2759"/>
<feature type="domain" description="EF-hand" evidence="4">
    <location>
        <begin position="107"/>
        <end position="134"/>
    </location>
</feature>
<dbReference type="InterPro" id="IPR002048">
    <property type="entry name" value="EF_hand_dom"/>
</dbReference>
<keyword evidence="2" id="KW-0677">Repeat</keyword>
<dbReference type="AlphaFoldDB" id="F0YK98"/>
<dbReference type="InterPro" id="IPR051581">
    <property type="entry name" value="Ca-bind"/>
</dbReference>
<dbReference type="SUPFAM" id="SSF47473">
    <property type="entry name" value="EF-hand"/>
    <property type="match status" value="1"/>
</dbReference>
<dbReference type="PROSITE" id="PS00018">
    <property type="entry name" value="EF_HAND_1"/>
    <property type="match status" value="2"/>
</dbReference>
<dbReference type="InterPro" id="IPR018247">
    <property type="entry name" value="EF_Hand_1_Ca_BS"/>
</dbReference>
<dbReference type="KEGG" id="aaf:AURANDRAFT_15750"/>
<feature type="domain" description="EF-hand" evidence="4">
    <location>
        <begin position="71"/>
        <end position="106"/>
    </location>
</feature>
<dbReference type="InterPro" id="IPR011992">
    <property type="entry name" value="EF-hand-dom_pair"/>
</dbReference>
<organism evidence="6">
    <name type="scientific">Aureococcus anophagefferens</name>
    <name type="common">Harmful bloom alga</name>
    <dbReference type="NCBI Taxonomy" id="44056"/>
    <lineage>
        <taxon>Eukaryota</taxon>
        <taxon>Sar</taxon>
        <taxon>Stramenopiles</taxon>
        <taxon>Ochrophyta</taxon>
        <taxon>Pelagophyceae</taxon>
        <taxon>Pelagomonadales</taxon>
        <taxon>Pelagomonadaceae</taxon>
        <taxon>Aureococcus</taxon>
    </lineage>
</organism>
<evidence type="ECO:0000256" key="2">
    <source>
        <dbReference type="ARBA" id="ARBA00022737"/>
    </source>
</evidence>
<sequence length="134" mass="14547">DYKKVFRSADRDGSGGLSFREFSRALRAVTALSNSEIRDLFEAFDADGSGSLDYGEFLELARTGETGDEPSSRALRKAFFRRLDEDGDGRVKRGELKRALAKLGVPLSGAEADAVLDKFDADGDGTIDTKEFAA</sequence>
<dbReference type="eggNOG" id="KOG0027">
    <property type="taxonomic scope" value="Eukaryota"/>
</dbReference>
<protein>
    <recommendedName>
        <fullName evidence="4">EF-hand domain-containing protein</fullName>
    </recommendedName>
</protein>
<evidence type="ECO:0000313" key="6">
    <source>
        <dbReference type="Proteomes" id="UP000002729"/>
    </source>
</evidence>
<feature type="non-terminal residue" evidence="5">
    <location>
        <position position="134"/>
    </location>
</feature>
<dbReference type="InParanoid" id="F0YK98"/>
<accession>F0YK98</accession>
<dbReference type="OMA" id="TMMNSDN"/>
<evidence type="ECO:0000256" key="3">
    <source>
        <dbReference type="ARBA" id="ARBA00022837"/>
    </source>
</evidence>
<evidence type="ECO:0000256" key="1">
    <source>
        <dbReference type="ARBA" id="ARBA00022723"/>
    </source>
</evidence>
<dbReference type="Pfam" id="PF13499">
    <property type="entry name" value="EF-hand_7"/>
    <property type="match status" value="2"/>
</dbReference>
<feature type="domain" description="EF-hand" evidence="4">
    <location>
        <begin position="34"/>
        <end position="67"/>
    </location>
</feature>
<dbReference type="RefSeq" id="XP_009040809.1">
    <property type="nucleotide sequence ID" value="XM_009042561.1"/>
</dbReference>
<gene>
    <name evidence="5" type="ORF">AURANDRAFT_15750</name>
</gene>
<proteinExistence type="predicted"/>
<keyword evidence="3" id="KW-0106">Calcium</keyword>
<dbReference type="PROSITE" id="PS50222">
    <property type="entry name" value="EF_HAND_2"/>
    <property type="match status" value="4"/>
</dbReference>
<dbReference type="FunFam" id="1.10.238.10:FF:000001">
    <property type="entry name" value="Calmodulin 1"/>
    <property type="match status" value="1"/>
</dbReference>
<dbReference type="PANTHER" id="PTHR34524:SF6">
    <property type="entry name" value="CALCYPHOSINE LIKE"/>
    <property type="match status" value="1"/>
</dbReference>
<name>F0YK98_AURAN</name>
<dbReference type="PANTHER" id="PTHR34524">
    <property type="entry name" value="CALCYPHOSIN"/>
    <property type="match status" value="1"/>
</dbReference>
<dbReference type="Proteomes" id="UP000002729">
    <property type="component" value="Unassembled WGS sequence"/>
</dbReference>
<evidence type="ECO:0000259" key="4">
    <source>
        <dbReference type="PROSITE" id="PS50222"/>
    </source>
</evidence>
<dbReference type="Gene3D" id="1.10.238.10">
    <property type="entry name" value="EF-hand"/>
    <property type="match status" value="2"/>
</dbReference>
<evidence type="ECO:0000313" key="5">
    <source>
        <dbReference type="EMBL" id="EGB04422.1"/>
    </source>
</evidence>
<feature type="domain" description="EF-hand" evidence="4">
    <location>
        <begin position="1"/>
        <end position="32"/>
    </location>
</feature>
<dbReference type="GO" id="GO:0005509">
    <property type="term" value="F:calcium ion binding"/>
    <property type="evidence" value="ECO:0007669"/>
    <property type="project" value="InterPro"/>
</dbReference>
<dbReference type="GeneID" id="20218545"/>
<reference evidence="5 6" key="1">
    <citation type="journal article" date="2011" name="Proc. Natl. Acad. Sci. U.S.A.">
        <title>Niche of harmful alga Aureococcus anophagefferens revealed through ecogenomics.</title>
        <authorList>
            <person name="Gobler C.J."/>
            <person name="Berry D.L."/>
            <person name="Dyhrman S.T."/>
            <person name="Wilhelm S.W."/>
            <person name="Salamov A."/>
            <person name="Lobanov A.V."/>
            <person name="Zhang Y."/>
            <person name="Collier J.L."/>
            <person name="Wurch L.L."/>
            <person name="Kustka A.B."/>
            <person name="Dill B.D."/>
            <person name="Shah M."/>
            <person name="VerBerkmoes N.C."/>
            <person name="Kuo A."/>
            <person name="Terry A."/>
            <person name="Pangilinan J."/>
            <person name="Lindquist E.A."/>
            <person name="Lucas S."/>
            <person name="Paulsen I.T."/>
            <person name="Hattenrath-Lehmann T.K."/>
            <person name="Talmage S.C."/>
            <person name="Walker E.A."/>
            <person name="Koch F."/>
            <person name="Burson A.M."/>
            <person name="Marcoval M.A."/>
            <person name="Tang Y.Z."/>
            <person name="Lecleir G.R."/>
            <person name="Coyne K.J."/>
            <person name="Berg G.M."/>
            <person name="Bertrand E.M."/>
            <person name="Saito M.A."/>
            <person name="Gladyshev V.N."/>
            <person name="Grigoriev I.V."/>
        </authorList>
    </citation>
    <scope>NUCLEOTIDE SEQUENCE [LARGE SCALE GENOMIC DNA]</scope>
    <source>
        <strain evidence="6">CCMP 1984</strain>
    </source>
</reference>
<feature type="non-terminal residue" evidence="5">
    <location>
        <position position="1"/>
    </location>
</feature>
<keyword evidence="6" id="KW-1185">Reference proteome</keyword>